<feature type="region of interest" description="Disordered" evidence="2">
    <location>
        <begin position="985"/>
        <end position="1029"/>
    </location>
</feature>
<feature type="compositionally biased region" description="Low complexity" evidence="2">
    <location>
        <begin position="218"/>
        <end position="229"/>
    </location>
</feature>
<dbReference type="PANTHER" id="PTHR44927">
    <property type="entry name" value="FK506-BINDING PROTEIN 15"/>
    <property type="match status" value="1"/>
</dbReference>
<feature type="region of interest" description="Disordered" evidence="2">
    <location>
        <begin position="296"/>
        <end position="321"/>
    </location>
</feature>
<reference evidence="4 5" key="1">
    <citation type="submission" date="2024-05" db="EMBL/GenBank/DDBJ databases">
        <authorList>
            <person name="Wallberg A."/>
        </authorList>
    </citation>
    <scope>NUCLEOTIDE SEQUENCE [LARGE SCALE GENOMIC DNA]</scope>
</reference>
<proteinExistence type="predicted"/>
<feature type="compositionally biased region" description="Basic and acidic residues" evidence="2">
    <location>
        <begin position="985"/>
        <end position="1007"/>
    </location>
</feature>
<feature type="compositionally biased region" description="Basic residues" evidence="2">
    <location>
        <begin position="171"/>
        <end position="183"/>
    </location>
</feature>
<dbReference type="Pfam" id="PF23649">
    <property type="entry name" value="FKBP15"/>
    <property type="match status" value="1"/>
</dbReference>
<feature type="region of interest" description="Disordered" evidence="2">
    <location>
        <begin position="136"/>
        <end position="251"/>
    </location>
</feature>
<evidence type="ECO:0000256" key="1">
    <source>
        <dbReference type="SAM" id="Coils"/>
    </source>
</evidence>
<evidence type="ECO:0000313" key="5">
    <source>
        <dbReference type="Proteomes" id="UP001497623"/>
    </source>
</evidence>
<feature type="compositionally biased region" description="Acidic residues" evidence="2">
    <location>
        <begin position="1018"/>
        <end position="1029"/>
    </location>
</feature>
<dbReference type="EMBL" id="CAXKWB010020856">
    <property type="protein sequence ID" value="CAL4122821.1"/>
    <property type="molecule type" value="Genomic_DNA"/>
</dbReference>
<feature type="compositionally biased region" description="Basic and acidic residues" evidence="2">
    <location>
        <begin position="724"/>
        <end position="743"/>
    </location>
</feature>
<keyword evidence="1" id="KW-0175">Coiled coil</keyword>
<evidence type="ECO:0000313" key="4">
    <source>
        <dbReference type="EMBL" id="CAL4122821.1"/>
    </source>
</evidence>
<feature type="domain" description="FK506-binding protein 15-like" evidence="3">
    <location>
        <begin position="386"/>
        <end position="517"/>
    </location>
</feature>
<dbReference type="Proteomes" id="UP001497623">
    <property type="component" value="Unassembled WGS sequence"/>
</dbReference>
<keyword evidence="5" id="KW-1185">Reference proteome</keyword>
<feature type="compositionally biased region" description="Low complexity" evidence="2">
    <location>
        <begin position="303"/>
        <end position="321"/>
    </location>
</feature>
<gene>
    <name evidence="4" type="ORF">MNOR_LOCUS23543</name>
</gene>
<organism evidence="4 5">
    <name type="scientific">Meganyctiphanes norvegica</name>
    <name type="common">Northern krill</name>
    <name type="synonym">Thysanopoda norvegica</name>
    <dbReference type="NCBI Taxonomy" id="48144"/>
    <lineage>
        <taxon>Eukaryota</taxon>
        <taxon>Metazoa</taxon>
        <taxon>Ecdysozoa</taxon>
        <taxon>Arthropoda</taxon>
        <taxon>Crustacea</taxon>
        <taxon>Multicrustacea</taxon>
        <taxon>Malacostraca</taxon>
        <taxon>Eumalacostraca</taxon>
        <taxon>Eucarida</taxon>
        <taxon>Euphausiacea</taxon>
        <taxon>Euphausiidae</taxon>
        <taxon>Meganyctiphanes</taxon>
    </lineage>
</organism>
<feature type="coiled-coil region" evidence="1">
    <location>
        <begin position="398"/>
        <end position="432"/>
    </location>
</feature>
<dbReference type="AlphaFoldDB" id="A0AAV2REN2"/>
<feature type="coiled-coil region" evidence="1">
    <location>
        <begin position="476"/>
        <end position="662"/>
    </location>
</feature>
<comment type="caution">
    <text evidence="4">The sequence shown here is derived from an EMBL/GenBank/DDBJ whole genome shotgun (WGS) entry which is preliminary data.</text>
</comment>
<evidence type="ECO:0000259" key="3">
    <source>
        <dbReference type="Pfam" id="PF23649"/>
    </source>
</evidence>
<evidence type="ECO:0000256" key="2">
    <source>
        <dbReference type="SAM" id="MobiDB-lite"/>
    </source>
</evidence>
<sequence>LFQISICKAFCGGSEGSYIAQDLVLGNGVAITESDSLQVSYTTWGIENCKKGTQITDGVSSRRIRLSKSGTGWELGLQGACCNGRRIVLSKDGSGSVVLYDVTIEKVKRKGDVASGRNSPAPIAAAVSQNNNQIVNHKQGKPLHPTPVNILHEDTGGGLVPQVGDEESQSRSRRSSLKARMARVGHALLPPKVTSHYTDSESELEDVSHRQRHLSHTSSIAESLEELSATPALSHSRTLSQGQLPQQHGHNQLHPDIAARTASAGLQQPQQVVVYQSMPWQHQQGVPAIGYTSPPAGQMSAANSSVHSTPSTTSTMTPSNDSTMSLLFSETRSQNTELRISVAKIQDRIDAMMTKFEKLEMKNQNSAVLPYGGHSSSVPVSGDPHLLLEQITSLVTDNDTMKEKIVESEKKITSLNESIHLLLQKNQKLLEEKTDMLVSEQKSQRDNSSANLTEVISLREEKATITAHLSIAQTQCEKLKGELVTSQNKVEFLEKKIVEFEVQLKQTENQSNLDESSKELTAKKISDLEIEKDQLSSRVEETSIQMKALQQQLQETQEKHSSVSHQLEDVRSERETLQMKLEKSQKEFKQNINHSEATGENGIGLRKELEAAYLQIKKLEEEVLLKEVGHNKEEIEKLQVQVNQLMSDKTQCEQKIEELKSASSPDQSSSMAMVKKVMNGVFRSLKPQFNDSDMYEGEQVKQIILDVIRDTTLQLLESLQTSQEESKVTIQQKDEEREQKEVVSNDTLASTDDSKDMCNSVDNTDKELNQPSNVGEGSKLVDDITNNSVEEGKAVEDLGSVKSNHKDKDLGHDMNSSTNSVIDDNDFDNIVDTKRDEVVDLDVNNGENSLSVQSDVTSNNVPDLLSQITEEGDSQSLCVGNNEIQYKIEDNINRINDKESENLLDNITSQEPNVLTQIQNTEVQSLHNSEQINSLNWNNSDFMKEQVIDQSNNEESRSDVVSEEVINKEAQSRVPVIDMENTGHRYEKSVIIEKSDSSRDSSLERALRPQPPPPPLFSDEEEDDDDWLS</sequence>
<feature type="non-terminal residue" evidence="4">
    <location>
        <position position="1"/>
    </location>
</feature>
<feature type="region of interest" description="Disordered" evidence="2">
    <location>
        <begin position="720"/>
        <end position="821"/>
    </location>
</feature>
<feature type="compositionally biased region" description="Polar residues" evidence="2">
    <location>
        <begin position="231"/>
        <end position="250"/>
    </location>
</feature>
<dbReference type="PANTHER" id="PTHR44927:SF1">
    <property type="entry name" value="FK506-BINDING PROTEIN 15"/>
    <property type="match status" value="1"/>
</dbReference>
<name>A0AAV2REN2_MEGNR</name>
<protein>
    <recommendedName>
        <fullName evidence="3">FK506-binding protein 15-like domain-containing protein</fullName>
    </recommendedName>
</protein>
<accession>A0AAV2REN2</accession>
<dbReference type="InterPro" id="IPR056598">
    <property type="entry name" value="FKBP-15_dom"/>
</dbReference>